<protein>
    <recommendedName>
        <fullName evidence="4">Lipoprotein</fullName>
    </recommendedName>
</protein>
<reference evidence="2 3" key="1">
    <citation type="submission" date="2023-07" db="EMBL/GenBank/DDBJ databases">
        <title>Genomic Encyclopedia of Type Strains, Phase IV (KMG-IV): sequencing the most valuable type-strain genomes for metagenomic binning, comparative biology and taxonomic classification.</title>
        <authorList>
            <person name="Goeker M."/>
        </authorList>
    </citation>
    <scope>NUCLEOTIDE SEQUENCE [LARGE SCALE GENOMIC DNA]</scope>
    <source>
        <strain evidence="2 3">DSM 16784</strain>
    </source>
</reference>
<feature type="signal peptide" evidence="1">
    <location>
        <begin position="1"/>
        <end position="22"/>
    </location>
</feature>
<dbReference type="EMBL" id="JAUSUR010000003">
    <property type="protein sequence ID" value="MDQ0361008.1"/>
    <property type="molecule type" value="Genomic_DNA"/>
</dbReference>
<accession>A0ABU0E289</accession>
<evidence type="ECO:0000313" key="3">
    <source>
        <dbReference type="Proteomes" id="UP001230220"/>
    </source>
</evidence>
<evidence type="ECO:0008006" key="4">
    <source>
        <dbReference type="Google" id="ProtNLM"/>
    </source>
</evidence>
<dbReference type="PROSITE" id="PS51257">
    <property type="entry name" value="PROKAR_LIPOPROTEIN"/>
    <property type="match status" value="1"/>
</dbReference>
<gene>
    <name evidence="2" type="ORF">J2S15_001755</name>
</gene>
<comment type="caution">
    <text evidence="2">The sequence shown here is derived from an EMBL/GenBank/DDBJ whole genome shotgun (WGS) entry which is preliminary data.</text>
</comment>
<name>A0ABU0E289_9FIRM</name>
<dbReference type="RefSeq" id="WP_307407365.1">
    <property type="nucleotide sequence ID" value="NZ_JAUSUR010000003.1"/>
</dbReference>
<organism evidence="2 3">
    <name type="scientific">Breznakia pachnodae</name>
    <dbReference type="NCBI Taxonomy" id="265178"/>
    <lineage>
        <taxon>Bacteria</taxon>
        <taxon>Bacillati</taxon>
        <taxon>Bacillota</taxon>
        <taxon>Erysipelotrichia</taxon>
        <taxon>Erysipelotrichales</taxon>
        <taxon>Erysipelotrichaceae</taxon>
        <taxon>Breznakia</taxon>
    </lineage>
</organism>
<keyword evidence="1" id="KW-0732">Signal</keyword>
<evidence type="ECO:0000256" key="1">
    <source>
        <dbReference type="SAM" id="SignalP"/>
    </source>
</evidence>
<dbReference type="Proteomes" id="UP001230220">
    <property type="component" value="Unassembled WGS sequence"/>
</dbReference>
<feature type="chain" id="PRO_5045330622" description="Lipoprotein" evidence="1">
    <location>
        <begin position="23"/>
        <end position="138"/>
    </location>
</feature>
<sequence>MKKVLALFCVLTILLVGCQSEAANNSDTSEKELKSKVVLIVGQDDESEVVLSDEDAKKLHDLLDSAVYDGDQYDEETNPDGYRLNLANSDYTLIEKKGDKIVQTIYVWKETDHMKKQNKWYFCTDTKEQIIEIVEKYV</sequence>
<keyword evidence="3" id="KW-1185">Reference proteome</keyword>
<evidence type="ECO:0000313" key="2">
    <source>
        <dbReference type="EMBL" id="MDQ0361008.1"/>
    </source>
</evidence>
<proteinExistence type="predicted"/>